<organism evidence="13 14">
    <name type="scientific">Calicophoron daubneyi</name>
    <name type="common">Rumen fluke</name>
    <name type="synonym">Paramphistomum daubneyi</name>
    <dbReference type="NCBI Taxonomy" id="300641"/>
    <lineage>
        <taxon>Eukaryota</taxon>
        <taxon>Metazoa</taxon>
        <taxon>Spiralia</taxon>
        <taxon>Lophotrochozoa</taxon>
        <taxon>Platyhelminthes</taxon>
        <taxon>Trematoda</taxon>
        <taxon>Digenea</taxon>
        <taxon>Plagiorchiida</taxon>
        <taxon>Pronocephalata</taxon>
        <taxon>Paramphistomoidea</taxon>
        <taxon>Paramphistomidae</taxon>
        <taxon>Calicophoron</taxon>
    </lineage>
</organism>
<comment type="caution">
    <text evidence="13">The sequence shown here is derived from an EMBL/GenBank/DDBJ whole genome shotgun (WGS) entry which is preliminary data.</text>
</comment>
<dbReference type="GO" id="GO:0006289">
    <property type="term" value="P:nucleotide-excision repair"/>
    <property type="evidence" value="ECO:0007669"/>
    <property type="project" value="InterPro"/>
</dbReference>
<dbReference type="FunFam" id="3.30.40.10:FF:000037">
    <property type="entry name" value="Cdk-activating kinase assembly factor MAT1, centre"/>
    <property type="match status" value="1"/>
</dbReference>
<evidence type="ECO:0000256" key="9">
    <source>
        <dbReference type="ARBA" id="ARBA00083888"/>
    </source>
</evidence>
<evidence type="ECO:0000256" key="7">
    <source>
        <dbReference type="ARBA" id="ARBA00077380"/>
    </source>
</evidence>
<feature type="compositionally biased region" description="Polar residues" evidence="11">
    <location>
        <begin position="183"/>
        <end position="204"/>
    </location>
</feature>
<dbReference type="InterPro" id="IPR015877">
    <property type="entry name" value="MAT1_centre"/>
</dbReference>
<dbReference type="Proteomes" id="UP001497525">
    <property type="component" value="Unassembled WGS sequence"/>
</dbReference>
<evidence type="ECO:0000256" key="8">
    <source>
        <dbReference type="ARBA" id="ARBA00077720"/>
    </source>
</evidence>
<comment type="subcellular location">
    <subcellularLocation>
        <location evidence="1">Nucleus</location>
    </subcellularLocation>
</comment>
<dbReference type="InterPro" id="IPR013083">
    <property type="entry name" value="Znf_RING/FYVE/PHD"/>
</dbReference>
<dbReference type="PANTHER" id="PTHR12683">
    <property type="entry name" value="CDK-ACTIVATING KINASE ASSEMBLY FACTOR MAT1"/>
    <property type="match status" value="1"/>
</dbReference>
<keyword evidence="3 10" id="KW-0863">Zinc-finger</keyword>
<evidence type="ECO:0000259" key="12">
    <source>
        <dbReference type="PROSITE" id="PS50089"/>
    </source>
</evidence>
<dbReference type="PROSITE" id="PS00518">
    <property type="entry name" value="ZF_RING_1"/>
    <property type="match status" value="1"/>
</dbReference>
<evidence type="ECO:0000256" key="3">
    <source>
        <dbReference type="ARBA" id="ARBA00022771"/>
    </source>
</evidence>
<dbReference type="GO" id="GO:0061575">
    <property type="term" value="F:cyclin-dependent protein serine/threonine kinase activator activity"/>
    <property type="evidence" value="ECO:0007669"/>
    <property type="project" value="InterPro"/>
</dbReference>
<dbReference type="NCBIfam" id="TIGR00570">
    <property type="entry name" value="cdk7"/>
    <property type="match status" value="1"/>
</dbReference>
<reference evidence="13" key="1">
    <citation type="submission" date="2024-06" db="EMBL/GenBank/DDBJ databases">
        <authorList>
            <person name="Liu X."/>
            <person name="Lenzi L."/>
            <person name="Haldenby T S."/>
            <person name="Uol C."/>
        </authorList>
    </citation>
    <scope>NUCLEOTIDE SEQUENCE</scope>
</reference>
<dbReference type="EMBL" id="CAXLJL010000001">
    <property type="protein sequence ID" value="CAL5129319.1"/>
    <property type="molecule type" value="Genomic_DNA"/>
</dbReference>
<evidence type="ECO:0000256" key="6">
    <source>
        <dbReference type="ARBA" id="ARBA00074719"/>
    </source>
</evidence>
<feature type="compositionally biased region" description="Basic and acidic residues" evidence="11">
    <location>
        <begin position="442"/>
        <end position="464"/>
    </location>
</feature>
<proteinExistence type="predicted"/>
<keyword evidence="4" id="KW-0862">Zinc</keyword>
<evidence type="ECO:0000256" key="5">
    <source>
        <dbReference type="ARBA" id="ARBA00023242"/>
    </source>
</evidence>
<dbReference type="SUPFAM" id="SSF57850">
    <property type="entry name" value="RING/U-box"/>
    <property type="match status" value="1"/>
</dbReference>
<feature type="region of interest" description="Disordered" evidence="11">
    <location>
        <begin position="432"/>
        <end position="469"/>
    </location>
</feature>
<feature type="compositionally biased region" description="Basic and acidic residues" evidence="11">
    <location>
        <begin position="161"/>
        <end position="176"/>
    </location>
</feature>
<feature type="region of interest" description="Disordered" evidence="11">
    <location>
        <begin position="161"/>
        <end position="216"/>
    </location>
</feature>
<evidence type="ECO:0000313" key="13">
    <source>
        <dbReference type="EMBL" id="CAL5129319.1"/>
    </source>
</evidence>
<keyword evidence="2" id="KW-0479">Metal-binding</keyword>
<evidence type="ECO:0000256" key="11">
    <source>
        <dbReference type="SAM" id="MobiDB-lite"/>
    </source>
</evidence>
<evidence type="ECO:0000256" key="2">
    <source>
        <dbReference type="ARBA" id="ARBA00022723"/>
    </source>
</evidence>
<evidence type="ECO:0000256" key="4">
    <source>
        <dbReference type="ARBA" id="ARBA00022833"/>
    </source>
</evidence>
<dbReference type="InterPro" id="IPR017907">
    <property type="entry name" value="Znf_RING_CS"/>
</dbReference>
<dbReference type="GO" id="GO:0006357">
    <property type="term" value="P:regulation of transcription by RNA polymerase II"/>
    <property type="evidence" value="ECO:0007669"/>
    <property type="project" value="TreeGrafter"/>
</dbReference>
<sequence>MVEEGQICPSCRSSKYTNPQLRFMVNTCGHSLCENCVEVLFARGSGLCAQCKTPIRKVNFRYQLFEDPLVQKEVDIRKKVLSDFNKREDDFDSTEEYDSYLEKIEEIIYNFMNDVDVEETKKYIEAYKRENKDQIKRNRLRPSASMVFYEAELEREALLREQREREDEEMMRDSRNGGDGNDAQKSGNQTGQSLNGNADSQLTRDPTPATAGLKRLVPPSAASALYVPPSLDPSRSRLIVPPSAQLGSTGFYAPVSAMPNMGRDRVFIPPPPSAVGGGSLAPPSMMPFAPPTASICSNAWSSGLHNVVTVPGGPPLQLQQQQQQFRPPDTVLIPTRSKTVRTNGQANADTGAFVYKPLELDLFGPRMPTESHVRWSDLVNTYVDTIIASIRGDRPRNLVKLSEDSGGHMNPDESAPPAKRIKSEEDIKPTVCGVGDAGLRSTKPEDLDNKMSLDDSFPNKKEEPLDSSTHVGLSEQLPQGACGIAPQVFLERCLQESRCALFI</sequence>
<dbReference type="GO" id="GO:0008270">
    <property type="term" value="F:zinc ion binding"/>
    <property type="evidence" value="ECO:0007669"/>
    <property type="project" value="UniProtKB-KW"/>
</dbReference>
<name>A0AAV2SZJ6_CALDB</name>
<dbReference type="Gene3D" id="3.30.40.10">
    <property type="entry name" value="Zinc/RING finger domain, C3HC4 (zinc finger)"/>
    <property type="match status" value="1"/>
</dbReference>
<dbReference type="InterPro" id="IPR001841">
    <property type="entry name" value="Znf_RING"/>
</dbReference>
<dbReference type="PANTHER" id="PTHR12683:SF13">
    <property type="entry name" value="CDK-ACTIVATING KINASE ASSEMBLY FACTOR MAT1"/>
    <property type="match status" value="1"/>
</dbReference>
<dbReference type="PROSITE" id="PS50089">
    <property type="entry name" value="ZF_RING_2"/>
    <property type="match status" value="1"/>
</dbReference>
<feature type="domain" description="RING-type" evidence="12">
    <location>
        <begin position="8"/>
        <end position="52"/>
    </location>
</feature>
<dbReference type="InterPro" id="IPR004575">
    <property type="entry name" value="MAT1/Tfb3"/>
</dbReference>
<gene>
    <name evidence="13" type="ORF">CDAUBV1_LOCUS256</name>
</gene>
<evidence type="ECO:0000256" key="10">
    <source>
        <dbReference type="PROSITE-ProRule" id="PRU00175"/>
    </source>
</evidence>
<dbReference type="Pfam" id="PF17121">
    <property type="entry name" value="zf-C3HC4_5"/>
    <property type="match status" value="1"/>
</dbReference>
<dbReference type="AlphaFoldDB" id="A0AAV2SZJ6"/>
<keyword evidence="5" id="KW-0539">Nucleus</keyword>
<evidence type="ECO:0000256" key="1">
    <source>
        <dbReference type="ARBA" id="ARBA00004123"/>
    </source>
</evidence>
<protein>
    <recommendedName>
        <fullName evidence="6">CDK-activating kinase assembly factor MAT1</fullName>
    </recommendedName>
    <alternativeName>
        <fullName evidence="9">CDK7/cyclin-H assembly factor</fullName>
    </alternativeName>
    <alternativeName>
        <fullName evidence="7">Menage a trois</fullName>
    </alternativeName>
    <alternativeName>
        <fullName evidence="8">RING finger protein MAT1</fullName>
    </alternativeName>
</protein>
<accession>A0AAV2SZJ6</accession>
<dbReference type="CDD" id="cd16517">
    <property type="entry name" value="RING-HC_MAT1"/>
    <property type="match status" value="1"/>
</dbReference>
<dbReference type="Pfam" id="PF06391">
    <property type="entry name" value="MAT1"/>
    <property type="match status" value="1"/>
</dbReference>
<dbReference type="GO" id="GO:0005675">
    <property type="term" value="C:transcription factor TFIIH holo complex"/>
    <property type="evidence" value="ECO:0007669"/>
    <property type="project" value="InterPro"/>
</dbReference>
<evidence type="ECO:0000313" key="14">
    <source>
        <dbReference type="Proteomes" id="UP001497525"/>
    </source>
</evidence>